<sequence>MKNKFQKYLFSLCLLAATPSFTSCNFLDIVPDERAQEEDAYKDYNAARGFLYSCYGFMPNPLNGPSGLDLFTGDEVVSPWEHETFANFPKGNFTAANPVISYWNTLYGGIRQSYTLKKNLHRVPDMRGEDKEFQAELDFLIGYYHMLLFRCYGPIIIVEDEVDITTDPSNYLGRSSLDATVKFIVQKFDEAIQSGALPDRREGESTGRATTVIAKALKAYTLMYYASPLLNGNAKLAGALKNVDGSEMISATYDPNRWVEAKNAYKEAIDAAEAAGHKLFTEVNPLLMQNKYPKNETLRTLRMLNSTKVVHNPEIIWAKAGDEGPYSIQFKSMPYVSNTVWGGLSPTLTMVRRFYTKNGLPYNVDPANQGKSEFEVVNLTVDNATVEFANETDAMIAMPDKQTPRMNLDREPRYYAWIAFHNGLYELRNNGGYTDANGFAIPETYADMRNKLVVTEFNKEGNCGRKNRSSDYAPAGFLNKKAVHPDNQVRSNGMTMNERGWSMIRLAEMYLSYAECCAEAGDDAEAKKYLNKVRERAGIPTVEASWALVGKNPTGKELVDIIRQERQIELYLENHNFWDMRRWLLADKYFNVKPKGMNIEGNSTQDFAKEAEINVQRQFLDAHWLLPIPAQDINNNHNVVQNPGY</sequence>
<accession>J9GE08</accession>
<evidence type="ECO:0000256" key="4">
    <source>
        <dbReference type="ARBA" id="ARBA00023237"/>
    </source>
</evidence>
<keyword evidence="2" id="KW-0732">Signal</keyword>
<proteinExistence type="predicted"/>
<organism evidence="7">
    <name type="scientific">gut metagenome</name>
    <dbReference type="NCBI Taxonomy" id="749906"/>
    <lineage>
        <taxon>unclassified sequences</taxon>
        <taxon>metagenomes</taxon>
        <taxon>organismal metagenomes</taxon>
    </lineage>
</organism>
<keyword evidence="3" id="KW-0472">Membrane</keyword>
<dbReference type="EMBL" id="AMCI01001439">
    <property type="protein sequence ID" value="EJX05552.1"/>
    <property type="molecule type" value="Genomic_DNA"/>
</dbReference>
<feature type="domain" description="RagB/SusD" evidence="5">
    <location>
        <begin position="313"/>
        <end position="645"/>
    </location>
</feature>
<evidence type="ECO:0000313" key="7">
    <source>
        <dbReference type="EMBL" id="EJX05552.1"/>
    </source>
</evidence>
<protein>
    <submittedName>
        <fullName evidence="7">RagB/SusD domain protein</fullName>
    </submittedName>
</protein>
<dbReference type="Pfam" id="PF07980">
    <property type="entry name" value="SusD_RagB"/>
    <property type="match status" value="1"/>
</dbReference>
<dbReference type="InterPro" id="IPR033985">
    <property type="entry name" value="SusD-like_N"/>
</dbReference>
<dbReference type="Gene3D" id="1.25.40.390">
    <property type="match status" value="1"/>
</dbReference>
<reference evidence="7" key="1">
    <citation type="journal article" date="2012" name="PLoS ONE">
        <title>Gene sets for utilization of primary and secondary nutrition supplies in the distal gut of endangered iberian lynx.</title>
        <authorList>
            <person name="Alcaide M."/>
            <person name="Messina E."/>
            <person name="Richter M."/>
            <person name="Bargiela R."/>
            <person name="Peplies J."/>
            <person name="Huws S.A."/>
            <person name="Newbold C.J."/>
            <person name="Golyshin P.N."/>
            <person name="Simon M.A."/>
            <person name="Lopez G."/>
            <person name="Yakimov M.M."/>
            <person name="Ferrer M."/>
        </authorList>
    </citation>
    <scope>NUCLEOTIDE SEQUENCE</scope>
</reference>
<keyword evidence="4" id="KW-0998">Cell outer membrane</keyword>
<dbReference type="InterPro" id="IPR011990">
    <property type="entry name" value="TPR-like_helical_dom_sf"/>
</dbReference>
<evidence type="ECO:0000256" key="1">
    <source>
        <dbReference type="ARBA" id="ARBA00004442"/>
    </source>
</evidence>
<evidence type="ECO:0000256" key="2">
    <source>
        <dbReference type="ARBA" id="ARBA00022729"/>
    </source>
</evidence>
<comment type="subcellular location">
    <subcellularLocation>
        <location evidence="1">Cell outer membrane</location>
    </subcellularLocation>
</comment>
<dbReference type="AlphaFoldDB" id="J9GE08"/>
<gene>
    <name evidence="7" type="ORF">EVA_06370</name>
</gene>
<dbReference type="InterPro" id="IPR012944">
    <property type="entry name" value="SusD_RagB_dom"/>
</dbReference>
<comment type="caution">
    <text evidence="7">The sequence shown here is derived from an EMBL/GenBank/DDBJ whole genome shotgun (WGS) entry which is preliminary data.</text>
</comment>
<evidence type="ECO:0000259" key="6">
    <source>
        <dbReference type="Pfam" id="PF14322"/>
    </source>
</evidence>
<evidence type="ECO:0000256" key="3">
    <source>
        <dbReference type="ARBA" id="ARBA00023136"/>
    </source>
</evidence>
<dbReference type="GO" id="GO:0009279">
    <property type="term" value="C:cell outer membrane"/>
    <property type="evidence" value="ECO:0007669"/>
    <property type="project" value="UniProtKB-SubCell"/>
</dbReference>
<evidence type="ECO:0000259" key="5">
    <source>
        <dbReference type="Pfam" id="PF07980"/>
    </source>
</evidence>
<dbReference type="PROSITE" id="PS51257">
    <property type="entry name" value="PROKAR_LIPOPROTEIN"/>
    <property type="match status" value="1"/>
</dbReference>
<name>J9GE08_9ZZZZ</name>
<dbReference type="SUPFAM" id="SSF48452">
    <property type="entry name" value="TPR-like"/>
    <property type="match status" value="1"/>
</dbReference>
<dbReference type="Pfam" id="PF14322">
    <property type="entry name" value="SusD-like_3"/>
    <property type="match status" value="1"/>
</dbReference>
<feature type="domain" description="SusD-like N-terminal" evidence="6">
    <location>
        <begin position="97"/>
        <end position="216"/>
    </location>
</feature>